<name>A0A840ZM79_9HYPH</name>
<evidence type="ECO:0000313" key="1">
    <source>
        <dbReference type="EMBL" id="MBB5758188.1"/>
    </source>
</evidence>
<reference evidence="1 2" key="1">
    <citation type="submission" date="2020-08" db="EMBL/GenBank/DDBJ databases">
        <title>Genomic Encyclopedia of Type Strains, Phase IV (KMG-IV): sequencing the most valuable type-strain genomes for metagenomic binning, comparative biology and taxonomic classification.</title>
        <authorList>
            <person name="Goeker M."/>
        </authorList>
    </citation>
    <scope>NUCLEOTIDE SEQUENCE [LARGE SCALE GENOMIC DNA]</scope>
    <source>
        <strain evidence="1 2">DSM 2163</strain>
    </source>
</reference>
<keyword evidence="2" id="KW-1185">Reference proteome</keyword>
<dbReference type="AlphaFoldDB" id="A0A840ZM79"/>
<organism evidence="1 2">
    <name type="scientific">Methylorubrum rhodinum</name>
    <dbReference type="NCBI Taxonomy" id="29428"/>
    <lineage>
        <taxon>Bacteria</taxon>
        <taxon>Pseudomonadati</taxon>
        <taxon>Pseudomonadota</taxon>
        <taxon>Alphaproteobacteria</taxon>
        <taxon>Hyphomicrobiales</taxon>
        <taxon>Methylobacteriaceae</taxon>
        <taxon>Methylorubrum</taxon>
    </lineage>
</organism>
<accession>A0A840ZM79</accession>
<evidence type="ECO:0000313" key="2">
    <source>
        <dbReference type="Proteomes" id="UP000583454"/>
    </source>
</evidence>
<dbReference type="EMBL" id="JACHOP010000011">
    <property type="protein sequence ID" value="MBB5758188.1"/>
    <property type="molecule type" value="Genomic_DNA"/>
</dbReference>
<dbReference type="Proteomes" id="UP000583454">
    <property type="component" value="Unassembled WGS sequence"/>
</dbReference>
<proteinExistence type="predicted"/>
<protein>
    <submittedName>
        <fullName evidence="1">Uncharacterized protein</fullName>
    </submittedName>
</protein>
<sequence>MTYKLSNTRTKKTAAVGLTLEMASYYCKTGRDLIFLPE</sequence>
<comment type="caution">
    <text evidence="1">The sequence shown here is derived from an EMBL/GenBank/DDBJ whole genome shotgun (WGS) entry which is preliminary data.</text>
</comment>
<gene>
    <name evidence="1" type="ORF">HNR00_002906</name>
</gene>